<dbReference type="AlphaFoldDB" id="A0A101I287"/>
<name>A0A101I287_UNCT6</name>
<dbReference type="Proteomes" id="UP000053467">
    <property type="component" value="Unassembled WGS sequence"/>
</dbReference>
<proteinExistence type="predicted"/>
<accession>A0A101I287</accession>
<protein>
    <submittedName>
        <fullName evidence="1">Uncharacterized protein</fullName>
    </submittedName>
</protein>
<dbReference type="EMBL" id="LGGX01000003">
    <property type="protein sequence ID" value="KUK87662.1"/>
    <property type="molecule type" value="Genomic_DNA"/>
</dbReference>
<gene>
    <name evidence="1" type="ORF">XE03_0553</name>
</gene>
<sequence length="115" mass="13395">MFFMIILLYRDEFYEDVLNSLVETGINDSFVVEGQTINQAVNINIPIFSGLKYKLNDKDKYSKIIFSTVDSKEQVETLIKILKDIKIDPEKNDTLRIYLLNIDSVYGKSEDFKVE</sequence>
<reference evidence="2" key="1">
    <citation type="journal article" date="2015" name="MBio">
        <title>Genome-Resolved Metagenomic Analysis Reveals Roles for Candidate Phyla and Other Microbial Community Members in Biogeochemical Transformations in Oil Reservoirs.</title>
        <authorList>
            <person name="Hu P."/>
            <person name="Tom L."/>
            <person name="Singh A."/>
            <person name="Thomas B.C."/>
            <person name="Baker B.J."/>
            <person name="Piceno Y.M."/>
            <person name="Andersen G.L."/>
            <person name="Banfield J.F."/>
        </authorList>
    </citation>
    <scope>NUCLEOTIDE SEQUENCE [LARGE SCALE GENOMIC DNA]</scope>
</reference>
<evidence type="ECO:0000313" key="1">
    <source>
        <dbReference type="EMBL" id="KUK87662.1"/>
    </source>
</evidence>
<evidence type="ECO:0000313" key="2">
    <source>
        <dbReference type="Proteomes" id="UP000053467"/>
    </source>
</evidence>
<dbReference type="PATRIC" id="fig|1635277.3.peg.1241"/>
<organism evidence="1 2">
    <name type="scientific">candidate division TA06 bacterium 34_109</name>
    <dbReference type="NCBI Taxonomy" id="1635277"/>
    <lineage>
        <taxon>Bacteria</taxon>
        <taxon>Bacteria division TA06</taxon>
    </lineage>
</organism>
<comment type="caution">
    <text evidence="1">The sequence shown here is derived from an EMBL/GenBank/DDBJ whole genome shotgun (WGS) entry which is preliminary data.</text>
</comment>